<evidence type="ECO:0000256" key="2">
    <source>
        <dbReference type="ARBA" id="ARBA00022676"/>
    </source>
</evidence>
<evidence type="ECO:0000313" key="8">
    <source>
        <dbReference type="Proteomes" id="UP000288805"/>
    </source>
</evidence>
<keyword evidence="5" id="KW-0119">Carbohydrate metabolism</keyword>
<dbReference type="Proteomes" id="UP000288805">
    <property type="component" value="Unassembled WGS sequence"/>
</dbReference>
<dbReference type="AlphaFoldDB" id="A0A438E106"/>
<keyword evidence="4" id="KW-0294">Fucose metabolism</keyword>
<evidence type="ECO:0000256" key="5">
    <source>
        <dbReference type="ARBA" id="ARBA00023277"/>
    </source>
</evidence>
<dbReference type="Pfam" id="PF10250">
    <property type="entry name" value="O-FucT"/>
    <property type="match status" value="2"/>
</dbReference>
<gene>
    <name evidence="7" type="primary">OFUT9_2</name>
    <name evidence="7" type="ORF">CK203_095194</name>
</gene>
<evidence type="ECO:0000313" key="7">
    <source>
        <dbReference type="EMBL" id="RVW41392.1"/>
    </source>
</evidence>
<sequence>MYCSKFGDIFDEEFFIYALRNNVNVIRELPGDVLQRFDNNISNIVNLRLKAWSSPTYYIQKVLPKLLQKGLLNQNLADNKPIPHIPKREPSPNTQNEIFKLQVIGKTVWLICGRTWMHAQHSSHRRAWDVRKRLGRVHEKISGTDQRRGLNKLDAGLIPVVEALESPLMELLIPSRCFICKEPTELVVQQNGKNWGAVDFGLAMKVEPCSIKEAFSLGNSGSMFRMLSFLFLFNSSSFFSFRNVIHRIRRLAFVIFVLDLYEGAVRVAPFSNRLAHAVPSDSQSLRCLANFEALRFSDPIRMLAENMVDRMIKNSSESGGKYISVHLRFEEVAESVSLLLQGTDMVAFSCCMYDGGEEEKHEMDIARERGWRGKFNKRGRIIRPGAIRMDGKCPLTPLEVLHRTLVTTFSSFISNLRHIASQIPCAIELNIASSL</sequence>
<protein>
    <recommendedName>
        <fullName evidence="6">O-fucosyltransferase family protein</fullName>
    </recommendedName>
</protein>
<dbReference type="GO" id="GO:0016757">
    <property type="term" value="F:glycosyltransferase activity"/>
    <property type="evidence" value="ECO:0007669"/>
    <property type="project" value="UniProtKB-KW"/>
</dbReference>
<comment type="similarity">
    <text evidence="1">Belongs to the glycosyltransferase GT106 family.</text>
</comment>
<evidence type="ECO:0000256" key="1">
    <source>
        <dbReference type="ARBA" id="ARBA00007737"/>
    </source>
</evidence>
<dbReference type="GO" id="GO:0006004">
    <property type="term" value="P:fucose metabolic process"/>
    <property type="evidence" value="ECO:0007669"/>
    <property type="project" value="UniProtKB-KW"/>
</dbReference>
<reference evidence="7 8" key="1">
    <citation type="journal article" date="2018" name="PLoS Genet.">
        <title>Population sequencing reveals clonal diversity and ancestral inbreeding in the grapevine cultivar Chardonnay.</title>
        <authorList>
            <person name="Roach M.J."/>
            <person name="Johnson D.L."/>
            <person name="Bohlmann J."/>
            <person name="van Vuuren H.J."/>
            <person name="Jones S.J."/>
            <person name="Pretorius I.S."/>
            <person name="Schmidt S.A."/>
            <person name="Borneman A.R."/>
        </authorList>
    </citation>
    <scope>NUCLEOTIDE SEQUENCE [LARGE SCALE GENOMIC DNA]</scope>
    <source>
        <strain evidence="8">cv. Chardonnay</strain>
        <tissue evidence="7">Leaf</tissue>
    </source>
</reference>
<dbReference type="PANTHER" id="PTHR31288:SF22">
    <property type="entry name" value="O-FUCOSYLTRANSFERASE 9"/>
    <property type="match status" value="1"/>
</dbReference>
<keyword evidence="2 7" id="KW-0328">Glycosyltransferase</keyword>
<comment type="caution">
    <text evidence="7">The sequence shown here is derived from an EMBL/GenBank/DDBJ whole genome shotgun (WGS) entry which is preliminary data.</text>
</comment>
<accession>A0A438E106</accession>
<evidence type="ECO:0000256" key="6">
    <source>
        <dbReference type="ARBA" id="ARBA00030350"/>
    </source>
</evidence>
<name>A0A438E106_VITVI</name>
<dbReference type="InterPro" id="IPR024709">
    <property type="entry name" value="FucosylTrfase_pln"/>
</dbReference>
<organism evidence="7 8">
    <name type="scientific">Vitis vinifera</name>
    <name type="common">Grape</name>
    <dbReference type="NCBI Taxonomy" id="29760"/>
    <lineage>
        <taxon>Eukaryota</taxon>
        <taxon>Viridiplantae</taxon>
        <taxon>Streptophyta</taxon>
        <taxon>Embryophyta</taxon>
        <taxon>Tracheophyta</taxon>
        <taxon>Spermatophyta</taxon>
        <taxon>Magnoliopsida</taxon>
        <taxon>eudicotyledons</taxon>
        <taxon>Gunneridae</taxon>
        <taxon>Pentapetalae</taxon>
        <taxon>rosids</taxon>
        <taxon>Vitales</taxon>
        <taxon>Vitaceae</taxon>
        <taxon>Viteae</taxon>
        <taxon>Vitis</taxon>
    </lineage>
</organism>
<dbReference type="PANTHER" id="PTHR31288">
    <property type="entry name" value="O-FUCOSYLTRANSFERASE FAMILY PROTEIN"/>
    <property type="match status" value="1"/>
</dbReference>
<evidence type="ECO:0000256" key="4">
    <source>
        <dbReference type="ARBA" id="ARBA00023253"/>
    </source>
</evidence>
<evidence type="ECO:0000256" key="3">
    <source>
        <dbReference type="ARBA" id="ARBA00022679"/>
    </source>
</evidence>
<dbReference type="InterPro" id="IPR019378">
    <property type="entry name" value="GDP-Fuc_O-FucTrfase"/>
</dbReference>
<proteinExistence type="inferred from homology"/>
<dbReference type="EMBL" id="QGNW01001439">
    <property type="protein sequence ID" value="RVW41392.1"/>
    <property type="molecule type" value="Genomic_DNA"/>
</dbReference>
<keyword evidence="3 7" id="KW-0808">Transferase</keyword>